<sequence length="677" mass="75509">MPPKSAASAFFQRHNTAPSSSVLTSDPFEPLPPSSSRQSTPAPQTPRVLAVEIPLPSLRPLAFRIFTKKHGLTLKSEALQLLCQFIGRKCGVDWREGAGEKMLDEIARGWKRAEGPSGVLVEGGDALKAVLKAVEVGGNGPNEVQRRMLELRVDEADMEMDTQEEDILSNIDLESVDPNQYLKFVSAFDQIRYLYNPLKKQFERGSKPKLLPPAAHKTAVFKHHYNLLLARQERNEDFQPPAFGGMVAKLGSKEGTKKYLEITPICNLLGRDGHDFMIMGLLTYSPNGKLSVMDPTGSIDVVMDEATSESKLALYTPGCFVNVVGRFTEDGTFLAWEISHPSAETRKTSAEFFGHIDFLGNGVNLEMGYSRSNKSGMSLKRVEKGLKDVRFCVLGDVELDQPKTFKALRRVLESFEEEGPPLVCFLIGSFTKVPFGTDGNSLQYKENFSNLAHLLSQFPSVIRHTTFVFVPSSSDPWISATTGGASSPIPRRELPEIFTNRIKRVLGDKAVFMSNPCRVGYFTQNICVFRDDIGGRFRRNAIKVKEDNDDVQQEVPDPMEVDDEETARKKNEAAEEKQLLDMLNNARRVGKTMIDQATLSPFLPSIRPVLWDYAHSINLFPAPTAMILVDPTSPPFSFRYNEIPMLNPGRLAGKRRAASFLEYFPSKTNGVLRELGY</sequence>
<proteinExistence type="inferred from homology"/>
<evidence type="ECO:0000256" key="5">
    <source>
        <dbReference type="ARBA" id="ARBA00023125"/>
    </source>
</evidence>
<evidence type="ECO:0000256" key="1">
    <source>
        <dbReference type="ARBA" id="ARBA00004123"/>
    </source>
</evidence>
<dbReference type="GO" id="GO:0006261">
    <property type="term" value="P:DNA-templated DNA replication"/>
    <property type="evidence" value="ECO:0007669"/>
    <property type="project" value="InterPro"/>
</dbReference>
<dbReference type="GO" id="GO:0008622">
    <property type="term" value="C:epsilon DNA polymerase complex"/>
    <property type="evidence" value="ECO:0007669"/>
    <property type="project" value="InterPro"/>
</dbReference>
<feature type="region of interest" description="Disordered" evidence="8">
    <location>
        <begin position="1"/>
        <end position="45"/>
    </location>
</feature>
<gene>
    <name evidence="10" type="ORF">BJ508DRAFT_418663</name>
</gene>
<evidence type="ECO:0000256" key="3">
    <source>
        <dbReference type="ARBA" id="ARBA00016011"/>
    </source>
</evidence>
<comment type="subcellular location">
    <subcellularLocation>
        <location evidence="1">Nucleus</location>
    </subcellularLocation>
</comment>
<feature type="domain" description="DNA polymerase alpha/delta/epsilon subunit B" evidence="9">
    <location>
        <begin position="392"/>
        <end position="636"/>
    </location>
</feature>
<comment type="similarity">
    <text evidence="2">Belongs to the DNA polymerase epsilon subunit B family.</text>
</comment>
<dbReference type="AlphaFoldDB" id="A0A3N4HXG3"/>
<dbReference type="GO" id="GO:0042276">
    <property type="term" value="P:error-prone translesion synthesis"/>
    <property type="evidence" value="ECO:0007669"/>
    <property type="project" value="TreeGrafter"/>
</dbReference>
<dbReference type="STRING" id="1160509.A0A3N4HXG3"/>
<dbReference type="Pfam" id="PF04042">
    <property type="entry name" value="DNA_pol_E_B"/>
    <property type="match status" value="1"/>
</dbReference>
<dbReference type="Proteomes" id="UP000275078">
    <property type="component" value="Unassembled WGS sequence"/>
</dbReference>
<keyword evidence="6" id="KW-0539">Nucleus</keyword>
<dbReference type="EMBL" id="ML119792">
    <property type="protein sequence ID" value="RPA74374.1"/>
    <property type="molecule type" value="Genomic_DNA"/>
</dbReference>
<evidence type="ECO:0000256" key="7">
    <source>
        <dbReference type="ARBA" id="ARBA00032930"/>
    </source>
</evidence>
<evidence type="ECO:0000256" key="8">
    <source>
        <dbReference type="SAM" id="MobiDB-lite"/>
    </source>
</evidence>
<accession>A0A3N4HXG3</accession>
<organism evidence="10 11">
    <name type="scientific">Ascobolus immersus RN42</name>
    <dbReference type="NCBI Taxonomy" id="1160509"/>
    <lineage>
        <taxon>Eukaryota</taxon>
        <taxon>Fungi</taxon>
        <taxon>Dikarya</taxon>
        <taxon>Ascomycota</taxon>
        <taxon>Pezizomycotina</taxon>
        <taxon>Pezizomycetes</taxon>
        <taxon>Pezizales</taxon>
        <taxon>Ascobolaceae</taxon>
        <taxon>Ascobolus</taxon>
    </lineage>
</organism>
<protein>
    <recommendedName>
        <fullName evidence="3">DNA polymerase epsilon subunit B</fullName>
    </recommendedName>
    <alternativeName>
        <fullName evidence="7">DNA polymerase II subunit 2</fullName>
    </alternativeName>
</protein>
<keyword evidence="5" id="KW-0238">DNA-binding</keyword>
<evidence type="ECO:0000259" key="9">
    <source>
        <dbReference type="Pfam" id="PF04042"/>
    </source>
</evidence>
<keyword evidence="4" id="KW-0235">DNA replication</keyword>
<name>A0A3N4HXG3_ASCIM</name>
<evidence type="ECO:0000256" key="2">
    <source>
        <dbReference type="ARBA" id="ARBA00009560"/>
    </source>
</evidence>
<dbReference type="InterPro" id="IPR007185">
    <property type="entry name" value="DNA_pol_a/d/e_bsu"/>
</dbReference>
<dbReference type="GO" id="GO:0003677">
    <property type="term" value="F:DNA binding"/>
    <property type="evidence" value="ECO:0007669"/>
    <property type="project" value="UniProtKB-KW"/>
</dbReference>
<dbReference type="PANTHER" id="PTHR12708">
    <property type="entry name" value="DNA POLYMERASE EPSILON SUBUNIT B"/>
    <property type="match status" value="1"/>
</dbReference>
<dbReference type="PANTHER" id="PTHR12708:SF0">
    <property type="entry name" value="DNA POLYMERASE EPSILON SUBUNIT 2"/>
    <property type="match status" value="1"/>
</dbReference>
<dbReference type="OrthoDB" id="10254730at2759"/>
<dbReference type="InterPro" id="IPR016266">
    <property type="entry name" value="POLE2"/>
</dbReference>
<evidence type="ECO:0000256" key="4">
    <source>
        <dbReference type="ARBA" id="ARBA00022705"/>
    </source>
</evidence>
<evidence type="ECO:0000256" key="6">
    <source>
        <dbReference type="ARBA" id="ARBA00023242"/>
    </source>
</evidence>
<evidence type="ECO:0000313" key="10">
    <source>
        <dbReference type="EMBL" id="RPA74374.1"/>
    </source>
</evidence>
<reference evidence="10 11" key="1">
    <citation type="journal article" date="2018" name="Nat. Ecol. Evol.">
        <title>Pezizomycetes genomes reveal the molecular basis of ectomycorrhizal truffle lifestyle.</title>
        <authorList>
            <person name="Murat C."/>
            <person name="Payen T."/>
            <person name="Noel B."/>
            <person name="Kuo A."/>
            <person name="Morin E."/>
            <person name="Chen J."/>
            <person name="Kohler A."/>
            <person name="Krizsan K."/>
            <person name="Balestrini R."/>
            <person name="Da Silva C."/>
            <person name="Montanini B."/>
            <person name="Hainaut M."/>
            <person name="Levati E."/>
            <person name="Barry K.W."/>
            <person name="Belfiori B."/>
            <person name="Cichocki N."/>
            <person name="Clum A."/>
            <person name="Dockter R.B."/>
            <person name="Fauchery L."/>
            <person name="Guy J."/>
            <person name="Iotti M."/>
            <person name="Le Tacon F."/>
            <person name="Lindquist E.A."/>
            <person name="Lipzen A."/>
            <person name="Malagnac F."/>
            <person name="Mello A."/>
            <person name="Molinier V."/>
            <person name="Miyauchi S."/>
            <person name="Poulain J."/>
            <person name="Riccioni C."/>
            <person name="Rubini A."/>
            <person name="Sitrit Y."/>
            <person name="Splivallo R."/>
            <person name="Traeger S."/>
            <person name="Wang M."/>
            <person name="Zifcakova L."/>
            <person name="Wipf D."/>
            <person name="Zambonelli A."/>
            <person name="Paolocci F."/>
            <person name="Nowrousian M."/>
            <person name="Ottonello S."/>
            <person name="Baldrian P."/>
            <person name="Spatafora J.W."/>
            <person name="Henrissat B."/>
            <person name="Nagy L.G."/>
            <person name="Aury J.M."/>
            <person name="Wincker P."/>
            <person name="Grigoriev I.V."/>
            <person name="Bonfante P."/>
            <person name="Martin F.M."/>
        </authorList>
    </citation>
    <scope>NUCLEOTIDE SEQUENCE [LARGE SCALE GENOMIC DNA]</scope>
    <source>
        <strain evidence="10 11">RN42</strain>
    </source>
</reference>
<feature type="compositionally biased region" description="Polar residues" evidence="8">
    <location>
        <begin position="13"/>
        <end position="24"/>
    </location>
</feature>
<evidence type="ECO:0000313" key="11">
    <source>
        <dbReference type="Proteomes" id="UP000275078"/>
    </source>
</evidence>
<keyword evidence="11" id="KW-1185">Reference proteome</keyword>